<dbReference type="EMBL" id="CAXIEN010000150">
    <property type="protein sequence ID" value="CAL1281874.1"/>
    <property type="molecule type" value="Genomic_DNA"/>
</dbReference>
<name>A0AAV2ACY2_9ARAC</name>
<feature type="region of interest" description="Disordered" evidence="1">
    <location>
        <begin position="58"/>
        <end position="77"/>
    </location>
</feature>
<comment type="caution">
    <text evidence="2">The sequence shown here is derived from an EMBL/GenBank/DDBJ whole genome shotgun (WGS) entry which is preliminary data.</text>
</comment>
<dbReference type="Proteomes" id="UP001497382">
    <property type="component" value="Unassembled WGS sequence"/>
</dbReference>
<proteinExistence type="predicted"/>
<evidence type="ECO:0000313" key="3">
    <source>
        <dbReference type="Proteomes" id="UP001497382"/>
    </source>
</evidence>
<accession>A0AAV2ACY2</accession>
<dbReference type="AlphaFoldDB" id="A0AAV2ACY2"/>
<reference evidence="2 3" key="1">
    <citation type="submission" date="2024-04" db="EMBL/GenBank/DDBJ databases">
        <authorList>
            <person name="Rising A."/>
            <person name="Reimegard J."/>
            <person name="Sonavane S."/>
            <person name="Akerstrom W."/>
            <person name="Nylinder S."/>
            <person name="Hedman E."/>
            <person name="Kallberg Y."/>
        </authorList>
    </citation>
    <scope>NUCLEOTIDE SEQUENCE [LARGE SCALE GENOMIC DNA]</scope>
</reference>
<gene>
    <name evidence="2" type="ORF">LARSCL_LOCUS11827</name>
</gene>
<feature type="compositionally biased region" description="Pro residues" evidence="1">
    <location>
        <begin position="63"/>
        <end position="77"/>
    </location>
</feature>
<sequence>MLGWPGLYQRVCPLVLTIVFNNAEMVGLSNFIARHTVEKEALSCPPSWLESCNARPHCNNPDQPNPLKPPVLPSKDL</sequence>
<protein>
    <submittedName>
        <fullName evidence="2">Uncharacterized protein</fullName>
    </submittedName>
</protein>
<evidence type="ECO:0000256" key="1">
    <source>
        <dbReference type="SAM" id="MobiDB-lite"/>
    </source>
</evidence>
<organism evidence="2 3">
    <name type="scientific">Larinioides sclopetarius</name>
    <dbReference type="NCBI Taxonomy" id="280406"/>
    <lineage>
        <taxon>Eukaryota</taxon>
        <taxon>Metazoa</taxon>
        <taxon>Ecdysozoa</taxon>
        <taxon>Arthropoda</taxon>
        <taxon>Chelicerata</taxon>
        <taxon>Arachnida</taxon>
        <taxon>Araneae</taxon>
        <taxon>Araneomorphae</taxon>
        <taxon>Entelegynae</taxon>
        <taxon>Araneoidea</taxon>
        <taxon>Araneidae</taxon>
        <taxon>Larinioides</taxon>
    </lineage>
</organism>
<keyword evidence="3" id="KW-1185">Reference proteome</keyword>
<evidence type="ECO:0000313" key="2">
    <source>
        <dbReference type="EMBL" id="CAL1281874.1"/>
    </source>
</evidence>